<feature type="domain" description="DUF4005" evidence="5">
    <location>
        <begin position="323"/>
        <end position="389"/>
    </location>
</feature>
<evidence type="ECO:0000313" key="7">
    <source>
        <dbReference type="Proteomes" id="UP000436088"/>
    </source>
</evidence>
<comment type="subunit">
    <text evidence="3">Binds to multiple calmodulin (CaM) in the presence of Ca(2+) and CaM-like proteins.</text>
</comment>
<evidence type="ECO:0000259" key="5">
    <source>
        <dbReference type="Pfam" id="PF13178"/>
    </source>
</evidence>
<dbReference type="PROSITE" id="PS50096">
    <property type="entry name" value="IQ"/>
    <property type="match status" value="2"/>
</dbReference>
<dbReference type="Pfam" id="PF13178">
    <property type="entry name" value="DUF4005"/>
    <property type="match status" value="1"/>
</dbReference>
<comment type="similarity">
    <text evidence="2">Belongs to the IQD family.</text>
</comment>
<gene>
    <name evidence="6" type="ORF">F3Y22_tig00110963pilonHSYRG00057</name>
</gene>
<reference evidence="6" key="1">
    <citation type="submission" date="2019-09" db="EMBL/GenBank/DDBJ databases">
        <title>Draft genome information of white flower Hibiscus syriacus.</title>
        <authorList>
            <person name="Kim Y.-M."/>
        </authorList>
    </citation>
    <scope>NUCLEOTIDE SEQUENCE [LARGE SCALE GENOMIC DNA]</scope>
    <source>
        <strain evidence="6">YM2019G1</strain>
    </source>
</reference>
<evidence type="ECO:0000256" key="3">
    <source>
        <dbReference type="ARBA" id="ARBA00024378"/>
    </source>
</evidence>
<dbReference type="GO" id="GO:0005516">
    <property type="term" value="F:calmodulin binding"/>
    <property type="evidence" value="ECO:0007669"/>
    <property type="project" value="UniProtKB-KW"/>
</dbReference>
<dbReference type="Gene3D" id="1.20.5.190">
    <property type="match status" value="1"/>
</dbReference>
<evidence type="ECO:0000256" key="1">
    <source>
        <dbReference type="ARBA" id="ARBA00022860"/>
    </source>
</evidence>
<dbReference type="AlphaFoldDB" id="A0A6A2Z9H8"/>
<dbReference type="InterPro" id="IPR000048">
    <property type="entry name" value="IQ_motif_EF-hand-BS"/>
</dbReference>
<keyword evidence="7" id="KW-1185">Reference proteome</keyword>
<protein>
    <submittedName>
        <fullName evidence="6">Hexokinase-1</fullName>
    </submittedName>
</protein>
<name>A0A6A2Z9H8_HIBSY</name>
<evidence type="ECO:0000256" key="4">
    <source>
        <dbReference type="SAM" id="MobiDB-lite"/>
    </source>
</evidence>
<dbReference type="InterPro" id="IPR025064">
    <property type="entry name" value="DUF4005"/>
</dbReference>
<feature type="compositionally biased region" description="Basic and acidic residues" evidence="4">
    <location>
        <begin position="14"/>
        <end position="24"/>
    </location>
</feature>
<keyword evidence="1" id="KW-0112">Calmodulin-binding</keyword>
<dbReference type="PANTHER" id="PTHR32295:SF287">
    <property type="entry name" value="PROTEIN IQ-DOMAIN 26"/>
    <property type="match status" value="1"/>
</dbReference>
<dbReference type="Proteomes" id="UP000436088">
    <property type="component" value="Unassembled WGS sequence"/>
</dbReference>
<comment type="caution">
    <text evidence="6">The sequence shown here is derived from an EMBL/GenBank/DDBJ whole genome shotgun (WGS) entry which is preliminary data.</text>
</comment>
<dbReference type="SMART" id="SM00015">
    <property type="entry name" value="IQ"/>
    <property type="match status" value="2"/>
</dbReference>
<dbReference type="CDD" id="cd23767">
    <property type="entry name" value="IQCD"/>
    <property type="match status" value="1"/>
</dbReference>
<organism evidence="6 7">
    <name type="scientific">Hibiscus syriacus</name>
    <name type="common">Rose of Sharon</name>
    <dbReference type="NCBI Taxonomy" id="106335"/>
    <lineage>
        <taxon>Eukaryota</taxon>
        <taxon>Viridiplantae</taxon>
        <taxon>Streptophyta</taxon>
        <taxon>Embryophyta</taxon>
        <taxon>Tracheophyta</taxon>
        <taxon>Spermatophyta</taxon>
        <taxon>Magnoliopsida</taxon>
        <taxon>eudicotyledons</taxon>
        <taxon>Gunneridae</taxon>
        <taxon>Pentapetalae</taxon>
        <taxon>rosids</taxon>
        <taxon>malvids</taxon>
        <taxon>Malvales</taxon>
        <taxon>Malvaceae</taxon>
        <taxon>Malvoideae</taxon>
        <taxon>Hibiscus</taxon>
    </lineage>
</organism>
<dbReference type="OrthoDB" id="1704267at2759"/>
<dbReference type="PANTHER" id="PTHR32295">
    <property type="entry name" value="IQ-DOMAIN 5-RELATED"/>
    <property type="match status" value="1"/>
</dbReference>
<accession>A0A6A2Z9H8</accession>
<dbReference type="Pfam" id="PF00612">
    <property type="entry name" value="IQ"/>
    <property type="match status" value="2"/>
</dbReference>
<sequence length="405" mass="45687">MGKAARWLKGLLGMKKEKEKDSKDQNSSNSSVLYDKKEKKRLSFAKSIKGVDEIPPSPRNVFTSIDGGAWLRSYVAESENDQNKHAIAVATATAAAADAAVAAAKAAMAVVKLTSNGRTSTFGRGRERWAAMKIQTMFRGYLSRKALRALRGLVRLQALVRGYLVRKRAIATLHSMHALLRAQTSVRSQRLRRSFNKENSYCLENRNRKSFERFDEPRSEIHSKRLFASMETSAYDDSPKIVEIDTLKTRSRSRRFNLNALSECGDELPYQTISSPLLCPVRASTPNHRNVNDFEWCFAGKECKFSTAQTTPRFGNTNWTLNAPTTPLSVCGERYFRQPYSNLPNYMANTQSFKAKLRSLSAPKQRPEPGAKNRPSLSEIMAARNSMSEVRMNKPCYQVDETLEF</sequence>
<dbReference type="GO" id="GO:0016301">
    <property type="term" value="F:kinase activity"/>
    <property type="evidence" value="ECO:0007669"/>
    <property type="project" value="UniProtKB-KW"/>
</dbReference>
<feature type="region of interest" description="Disordered" evidence="4">
    <location>
        <begin position="1"/>
        <end position="34"/>
    </location>
</feature>
<dbReference type="EMBL" id="VEPZ02001185">
    <property type="protein sequence ID" value="KAE8688558.1"/>
    <property type="molecule type" value="Genomic_DNA"/>
</dbReference>
<evidence type="ECO:0000313" key="6">
    <source>
        <dbReference type="EMBL" id="KAE8688558.1"/>
    </source>
</evidence>
<proteinExistence type="inferred from homology"/>
<evidence type="ECO:0000256" key="2">
    <source>
        <dbReference type="ARBA" id="ARBA00024341"/>
    </source>
</evidence>